<evidence type="ECO:0000256" key="1">
    <source>
        <dbReference type="SAM" id="MobiDB-lite"/>
    </source>
</evidence>
<feature type="compositionally biased region" description="Low complexity" evidence="1">
    <location>
        <begin position="135"/>
        <end position="148"/>
    </location>
</feature>
<evidence type="ECO:0000313" key="3">
    <source>
        <dbReference type="Proteomes" id="UP001140091"/>
    </source>
</evidence>
<protein>
    <submittedName>
        <fullName evidence="2">Uncharacterized protein</fullName>
    </submittedName>
</protein>
<sequence length="157" mass="16423">MSSHSSTGADTTTVNLVQTGGFRISNNNNYLPGSAHESPVYVMQSGFYHFVSPGAVHQQPPHGPRPPAARNANAHTLDGHFAGQRIYRSTDSRNSEPGPTRYMSQSSRKADKTGAGNAEGISKDKTSPDPNEKVAPASTGGAAPSAAEESSKTVVTD</sequence>
<dbReference type="AlphaFoldDB" id="A0A9W8MGM2"/>
<gene>
    <name evidence="2" type="ORF">H1R20_g7138</name>
</gene>
<dbReference type="EMBL" id="JANBPK010000853">
    <property type="protein sequence ID" value="KAJ2929961.1"/>
    <property type="molecule type" value="Genomic_DNA"/>
</dbReference>
<feature type="compositionally biased region" description="Basic and acidic residues" evidence="1">
    <location>
        <begin position="121"/>
        <end position="132"/>
    </location>
</feature>
<feature type="region of interest" description="Disordered" evidence="1">
    <location>
        <begin position="53"/>
        <end position="157"/>
    </location>
</feature>
<proteinExistence type="predicted"/>
<evidence type="ECO:0000313" key="2">
    <source>
        <dbReference type="EMBL" id="KAJ2929961.1"/>
    </source>
</evidence>
<comment type="caution">
    <text evidence="2">The sequence shown here is derived from an EMBL/GenBank/DDBJ whole genome shotgun (WGS) entry which is preliminary data.</text>
</comment>
<name>A0A9W8MGM2_9AGAR</name>
<reference evidence="2" key="1">
    <citation type="submission" date="2022-06" db="EMBL/GenBank/DDBJ databases">
        <title>Genome Sequence of Candolleomyces eurysporus.</title>
        <authorList>
            <person name="Buettner E."/>
        </authorList>
    </citation>
    <scope>NUCLEOTIDE SEQUENCE</scope>
    <source>
        <strain evidence="2">VTCC 930004</strain>
    </source>
</reference>
<feature type="non-terminal residue" evidence="2">
    <location>
        <position position="157"/>
    </location>
</feature>
<dbReference type="Proteomes" id="UP001140091">
    <property type="component" value="Unassembled WGS sequence"/>
</dbReference>
<organism evidence="2 3">
    <name type="scientific">Candolleomyces eurysporus</name>
    <dbReference type="NCBI Taxonomy" id="2828524"/>
    <lineage>
        <taxon>Eukaryota</taxon>
        <taxon>Fungi</taxon>
        <taxon>Dikarya</taxon>
        <taxon>Basidiomycota</taxon>
        <taxon>Agaricomycotina</taxon>
        <taxon>Agaricomycetes</taxon>
        <taxon>Agaricomycetidae</taxon>
        <taxon>Agaricales</taxon>
        <taxon>Agaricineae</taxon>
        <taxon>Psathyrellaceae</taxon>
        <taxon>Candolleomyces</taxon>
    </lineage>
</organism>
<accession>A0A9W8MGM2</accession>
<keyword evidence="3" id="KW-1185">Reference proteome</keyword>